<accession>A0A346PPN9</accession>
<sequence length="837" mass="91213">MTWFAYPEDEGTTGSSDRDKWDKNAAANLATLVHEANAADYVVTGFSVEVDGDEATVSPGLARVSDESAEDHTEGEDRDWGVTYAVGLSESITVPVSDGDTLYVAFDPDEGDGGSLETDAPDVGFPIAEIDDDEATPINQHPSVTFEAASVTSSPESDEDVVRKADLDDIDGMEEHGNEYHTDDFAVDGDEQPPEEHGADSHDETVPTATDVEAVEDDVDDLESDLDDHEAATGDIHGIDEGDEIAAQSDVDEKADQSDVDDLGSDLDDHEAADSGVHGLDDTEYLAKTSRDDQQVDYDELVNVPDEFTPEEHGDEAHSEDYAVDGDSQPPEVHGDDDHDDTVPDLDTDVSEFSGAAGTADQILSTDGTDAVWADPGGDSGVATTELVRRNFNELYRRVAEHDFELGLQMIDYTGGLYDIYADDSRLDSVSSIDLSNLGSTVDGAGWIELGDQPAGDLHTTVEHDSYRDVSVMGESEYAVVTNFDGSMRIYRLSDGSSVGSDEGNSDSYFMDLVAASPDGEYVMVGENLSDDRLHLYSWDPDDESLSDENERVLDSVDALAMSQNWNVVYDYDSQFYDRDLRYDDYGSISDFSSIELDNDIESMDFGDDPDILYAGEDTGDILVFDLSSDEQIDTISFGAGDITDISVGTDYMAVYTDWDEGVSIIDMDDYSVVEDDLPRGYVAMTDDDSVLAISGADGLKLYEVPDWENPIEVTEDNGEEPVSINKDWLVHEDDDDIVIRETMGMADSGTATQKAEEIDFSPSSAVVSHDLREYPESTDVEYTLVDEDDNRETISVIDEEADVSDLVEGEIHVEVALSGDGVETPKLKSWAVYLEE</sequence>
<dbReference type="EMBL" id="CP027033">
    <property type="protein sequence ID" value="AXR81484.1"/>
    <property type="molecule type" value="Genomic_DNA"/>
</dbReference>
<protein>
    <submittedName>
        <fullName evidence="2">Uncharacterized protein</fullName>
    </submittedName>
</protein>
<keyword evidence="3" id="KW-1185">Reference proteome</keyword>
<dbReference type="Proteomes" id="UP000258613">
    <property type="component" value="Chromosome"/>
</dbReference>
<dbReference type="InterPro" id="IPR015943">
    <property type="entry name" value="WD40/YVTN_repeat-like_dom_sf"/>
</dbReference>
<dbReference type="Gene3D" id="2.130.10.10">
    <property type="entry name" value="YVTN repeat-like/Quinoprotein amine dehydrogenase"/>
    <property type="match status" value="1"/>
</dbReference>
<organism evidence="2 3">
    <name type="scientific">Natrarchaeobaculum sulfurireducens</name>
    <dbReference type="NCBI Taxonomy" id="2044521"/>
    <lineage>
        <taxon>Archaea</taxon>
        <taxon>Methanobacteriati</taxon>
        <taxon>Methanobacteriota</taxon>
        <taxon>Stenosarchaea group</taxon>
        <taxon>Halobacteria</taxon>
        <taxon>Halobacteriales</taxon>
        <taxon>Natrialbaceae</taxon>
        <taxon>Natrarchaeobaculum</taxon>
    </lineage>
</organism>
<reference evidence="3" key="1">
    <citation type="submission" date="2018-02" db="EMBL/GenBank/DDBJ databases">
        <title>Phenotypic and genomic properties of facultatively anaerobic sulfur-reducing natronoarchaea from hypersaline soda lakes.</title>
        <authorList>
            <person name="Sorokin D.Y."/>
            <person name="Kublanov I.V."/>
            <person name="Roman P."/>
            <person name="Sinninghe Damste J.S."/>
            <person name="Golyshin P.N."/>
            <person name="Rojo D."/>
            <person name="Ciordia S."/>
            <person name="Mena M.D.C."/>
            <person name="Ferrer M."/>
            <person name="Messina E."/>
            <person name="Smedile F."/>
            <person name="La Spada G."/>
            <person name="La Cono V."/>
            <person name="Yakimov M.M."/>
        </authorList>
    </citation>
    <scope>NUCLEOTIDE SEQUENCE [LARGE SCALE GENOMIC DNA]</scope>
    <source>
        <strain evidence="3">AArc-Mg</strain>
    </source>
</reference>
<dbReference type="InterPro" id="IPR036322">
    <property type="entry name" value="WD40_repeat_dom_sf"/>
</dbReference>
<dbReference type="RefSeq" id="WP_117368154.1">
    <property type="nucleotide sequence ID" value="NZ_CP027033.1"/>
</dbReference>
<feature type="compositionally biased region" description="Basic and acidic residues" evidence="1">
    <location>
        <begin position="160"/>
        <end position="184"/>
    </location>
</feature>
<dbReference type="GeneID" id="37641960"/>
<feature type="region of interest" description="Disordered" evidence="1">
    <location>
        <begin position="131"/>
        <end position="347"/>
    </location>
</feature>
<feature type="compositionally biased region" description="Acidic residues" evidence="1">
    <location>
        <begin position="338"/>
        <end position="347"/>
    </location>
</feature>
<proteinExistence type="predicted"/>
<name>A0A346PPN9_9EURY</name>
<feature type="compositionally biased region" description="Acidic residues" evidence="1">
    <location>
        <begin position="213"/>
        <end position="228"/>
    </location>
</feature>
<dbReference type="SUPFAM" id="SSF50978">
    <property type="entry name" value="WD40 repeat-like"/>
    <property type="match status" value="1"/>
</dbReference>
<feature type="compositionally biased region" description="Acidic residues" evidence="1">
    <location>
        <begin position="258"/>
        <end position="271"/>
    </location>
</feature>
<evidence type="ECO:0000313" key="2">
    <source>
        <dbReference type="EMBL" id="AXR81484.1"/>
    </source>
</evidence>
<gene>
    <name evidence="2" type="ORF">AArcMg_1471</name>
</gene>
<feature type="compositionally biased region" description="Basic and acidic residues" evidence="1">
    <location>
        <begin position="229"/>
        <end position="240"/>
    </location>
</feature>
<dbReference type="AlphaFoldDB" id="A0A346PPN9"/>
<feature type="compositionally biased region" description="Basic and acidic residues" evidence="1">
    <location>
        <begin position="310"/>
        <end position="321"/>
    </location>
</feature>
<evidence type="ECO:0000313" key="3">
    <source>
        <dbReference type="Proteomes" id="UP000258613"/>
    </source>
</evidence>
<feature type="compositionally biased region" description="Basic and acidic residues" evidence="1">
    <location>
        <begin position="194"/>
        <end position="205"/>
    </location>
</feature>
<evidence type="ECO:0000256" key="1">
    <source>
        <dbReference type="SAM" id="MobiDB-lite"/>
    </source>
</evidence>
<dbReference type="KEGG" id="nag:AArcMg_1471"/>